<comment type="caution">
    <text evidence="1">The sequence shown here is derived from an EMBL/GenBank/DDBJ whole genome shotgun (WGS) entry which is preliminary data.</text>
</comment>
<evidence type="ECO:0000313" key="1">
    <source>
        <dbReference type="EMBL" id="KDC53146.1"/>
    </source>
</evidence>
<evidence type="ECO:0000313" key="2">
    <source>
        <dbReference type="Proteomes" id="UP000027154"/>
    </source>
</evidence>
<accession>A0ABD3YDI0</accession>
<gene>
    <name evidence="1" type="ORF">DC53_02335</name>
</gene>
<dbReference type="AlphaFoldDB" id="A0ABD3YDI0"/>
<name>A0ABD3YDI0_9GAMM</name>
<protein>
    <recommendedName>
        <fullName evidence="3">HNH endonuclease</fullName>
    </recommendedName>
</protein>
<proteinExistence type="predicted"/>
<reference evidence="1 2" key="1">
    <citation type="submission" date="2014-04" db="EMBL/GenBank/DDBJ databases">
        <title>Pseudoalteromonas galatheae sp. nov., isolated from a deep-sea polychaete near Canal Concepcion, Chile.</title>
        <authorList>
            <person name="Machado H.R."/>
            <person name="Gram L."/>
            <person name="Vynne N.G."/>
        </authorList>
    </citation>
    <scope>NUCLEOTIDE SEQUENCE [LARGE SCALE GENOMIC DNA]</scope>
    <source>
        <strain evidence="1 2">KMM216</strain>
    </source>
</reference>
<evidence type="ECO:0008006" key="3">
    <source>
        <dbReference type="Google" id="ProtNLM"/>
    </source>
</evidence>
<organism evidence="1 2">
    <name type="scientific">Pseudoalteromonas fuliginea</name>
    <dbReference type="NCBI Taxonomy" id="1872678"/>
    <lineage>
        <taxon>Bacteria</taxon>
        <taxon>Pseudomonadati</taxon>
        <taxon>Pseudomonadota</taxon>
        <taxon>Gammaproteobacteria</taxon>
        <taxon>Alteromonadales</taxon>
        <taxon>Pseudoalteromonadaceae</taxon>
        <taxon>Pseudoalteromonas</taxon>
    </lineage>
</organism>
<sequence length="277" mass="31315">MNGICALCTKSAKLKDSHFMPKAVYRSISKGFPEHGKNIVVINGSNKSAAYTDKQAKKYLLCERCELKFSKNGEDKVISFMARPNGFKLATKIKKFKTLSHVKDEIWYFPPSDEIAFNFMYFAVSIAWRLSATDWSGFGIPDTKNSIREESMIAFSDYLLGNTELPANTYLAVYVDNQIVDTPSMGFPTIKNHDGYQHIVFNIPGLKLSLLAGKNPGAGIRETFSINTTNVYFVSRSLKTHPDYHFMVNFLKNESVAKGRLLKERIKHVTTRPEVDD</sequence>
<dbReference type="EMBL" id="JJNZ01000007">
    <property type="protein sequence ID" value="KDC53146.1"/>
    <property type="molecule type" value="Genomic_DNA"/>
</dbReference>
<dbReference type="RefSeq" id="WP_033028486.1">
    <property type="nucleotide sequence ID" value="NZ_JJNZ01000007.1"/>
</dbReference>
<dbReference type="Proteomes" id="UP000027154">
    <property type="component" value="Unassembled WGS sequence"/>
</dbReference>